<keyword evidence="4" id="KW-0812">Transmembrane</keyword>
<organism evidence="6 7">
    <name type="scientific">Marinilabilia rubra</name>
    <dbReference type="NCBI Taxonomy" id="2162893"/>
    <lineage>
        <taxon>Bacteria</taxon>
        <taxon>Pseudomonadati</taxon>
        <taxon>Bacteroidota</taxon>
        <taxon>Bacteroidia</taxon>
        <taxon>Marinilabiliales</taxon>
        <taxon>Marinilabiliaceae</taxon>
        <taxon>Marinilabilia</taxon>
    </lineage>
</organism>
<keyword evidence="3" id="KW-0808">Transferase</keyword>
<accession>A0A2U2B4P9</accession>
<dbReference type="RefSeq" id="WP_109265799.1">
    <property type="nucleotide sequence ID" value="NZ_QEWP01000020.1"/>
</dbReference>
<dbReference type="Gene3D" id="3.90.550.10">
    <property type="entry name" value="Spore Coat Polysaccharide Biosynthesis Protein SpsA, Chain A"/>
    <property type="match status" value="1"/>
</dbReference>
<dbReference type="SUPFAM" id="SSF53448">
    <property type="entry name" value="Nucleotide-diphospho-sugar transferases"/>
    <property type="match status" value="1"/>
</dbReference>
<dbReference type="Proteomes" id="UP000244956">
    <property type="component" value="Unassembled WGS sequence"/>
</dbReference>
<comment type="caution">
    <text evidence="6">The sequence shown here is derived from an EMBL/GenBank/DDBJ whole genome shotgun (WGS) entry which is preliminary data.</text>
</comment>
<name>A0A2U2B4P9_9BACT</name>
<dbReference type="InterPro" id="IPR029044">
    <property type="entry name" value="Nucleotide-diphossugar_trans"/>
</dbReference>
<evidence type="ECO:0000256" key="4">
    <source>
        <dbReference type="SAM" id="Phobius"/>
    </source>
</evidence>
<proteinExistence type="inferred from homology"/>
<evidence type="ECO:0000259" key="5">
    <source>
        <dbReference type="Pfam" id="PF00535"/>
    </source>
</evidence>
<protein>
    <recommendedName>
        <fullName evidence="5">Glycosyltransferase 2-like domain-containing protein</fullName>
    </recommendedName>
</protein>
<feature type="transmembrane region" description="Helical" evidence="4">
    <location>
        <begin position="308"/>
        <end position="327"/>
    </location>
</feature>
<reference evidence="6 7" key="1">
    <citation type="submission" date="2018-05" db="EMBL/GenBank/DDBJ databases">
        <title>Marinilabilia rubrum sp. nov., isolated from saltern sediment.</title>
        <authorList>
            <person name="Zhang R."/>
        </authorList>
    </citation>
    <scope>NUCLEOTIDE SEQUENCE [LARGE SCALE GENOMIC DNA]</scope>
    <source>
        <strain evidence="6 7">WTE16</strain>
    </source>
</reference>
<dbReference type="GO" id="GO:0016757">
    <property type="term" value="F:glycosyltransferase activity"/>
    <property type="evidence" value="ECO:0007669"/>
    <property type="project" value="UniProtKB-KW"/>
</dbReference>
<sequence>MTEFSQRPTVSVIMPVRNEEKFIAGSLEAIYQQTYPHDKIEVILADGMSEDKTLSVIEEFRMRIKTLRIMVIPNHGKIAPIALNLAIRKATGEVIVRMDAHAEYPSDYIELLVGGLYEYEADNVGGIFLSSAYDGSTKSKAIAFAVAHPVGVGNSFHRIGSIVSKEVDTVPYGCFRRSVFEQIGLFDEELIRNQDDEFNGRMKKAGMKIVIIPEVKIKYYVRDSFRKLFKMFFQYGLFKPLVVKKLNLLPSWRQLIPVLFVLFLIFGVVGSFFNFSWFIVFAGVLFLYLILLSITAFSSVLMGEHQMFFPVIWSFNVIHLSYGLGYLKGLWAIVCGNKSAFKIDSPNR</sequence>
<dbReference type="Pfam" id="PF00535">
    <property type="entry name" value="Glycos_transf_2"/>
    <property type="match status" value="1"/>
</dbReference>
<feature type="transmembrane region" description="Helical" evidence="4">
    <location>
        <begin position="279"/>
        <end position="301"/>
    </location>
</feature>
<dbReference type="EMBL" id="QEWP01000020">
    <property type="protein sequence ID" value="PWD98017.1"/>
    <property type="molecule type" value="Genomic_DNA"/>
</dbReference>
<keyword evidence="2" id="KW-0328">Glycosyltransferase</keyword>
<dbReference type="PANTHER" id="PTHR43630:SF1">
    <property type="entry name" value="POLY-BETA-1,6-N-ACETYL-D-GLUCOSAMINE SYNTHASE"/>
    <property type="match status" value="1"/>
</dbReference>
<comment type="similarity">
    <text evidence="1">Belongs to the glycosyltransferase 2 family.</text>
</comment>
<dbReference type="AlphaFoldDB" id="A0A2U2B4P9"/>
<keyword evidence="4" id="KW-1133">Transmembrane helix</keyword>
<feature type="transmembrane region" description="Helical" evidence="4">
    <location>
        <begin position="255"/>
        <end position="273"/>
    </location>
</feature>
<gene>
    <name evidence="6" type="ORF">DDZ16_17595</name>
</gene>
<evidence type="ECO:0000313" key="6">
    <source>
        <dbReference type="EMBL" id="PWD98017.1"/>
    </source>
</evidence>
<dbReference type="CDD" id="cd02525">
    <property type="entry name" value="Succinoglycan_BP_ExoA"/>
    <property type="match status" value="1"/>
</dbReference>
<keyword evidence="7" id="KW-1185">Reference proteome</keyword>
<keyword evidence="4" id="KW-0472">Membrane</keyword>
<evidence type="ECO:0000256" key="3">
    <source>
        <dbReference type="ARBA" id="ARBA00022679"/>
    </source>
</evidence>
<feature type="domain" description="Glycosyltransferase 2-like" evidence="5">
    <location>
        <begin position="11"/>
        <end position="182"/>
    </location>
</feature>
<dbReference type="InterPro" id="IPR001173">
    <property type="entry name" value="Glyco_trans_2-like"/>
</dbReference>
<evidence type="ECO:0000256" key="2">
    <source>
        <dbReference type="ARBA" id="ARBA00022676"/>
    </source>
</evidence>
<evidence type="ECO:0000313" key="7">
    <source>
        <dbReference type="Proteomes" id="UP000244956"/>
    </source>
</evidence>
<dbReference type="PANTHER" id="PTHR43630">
    <property type="entry name" value="POLY-BETA-1,6-N-ACETYL-D-GLUCOSAMINE SYNTHASE"/>
    <property type="match status" value="1"/>
</dbReference>
<evidence type="ECO:0000256" key="1">
    <source>
        <dbReference type="ARBA" id="ARBA00006739"/>
    </source>
</evidence>
<dbReference type="OrthoDB" id="9810303at2"/>